<keyword evidence="5" id="KW-0560">Oxidoreductase</keyword>
<evidence type="ECO:0000256" key="4">
    <source>
        <dbReference type="ARBA" id="ARBA00022723"/>
    </source>
</evidence>
<dbReference type="Gene3D" id="1.10.630.10">
    <property type="entry name" value="Cytochrome P450"/>
    <property type="match status" value="1"/>
</dbReference>
<dbReference type="Pfam" id="PF00067">
    <property type="entry name" value="p450"/>
    <property type="match status" value="1"/>
</dbReference>
<dbReference type="InterPro" id="IPR001128">
    <property type="entry name" value="Cyt_P450"/>
</dbReference>
<gene>
    <name evidence="8" type="primary">cypC</name>
    <name evidence="8" type="ORF">GCM10011415_20490</name>
</gene>
<evidence type="ECO:0000313" key="8">
    <source>
        <dbReference type="EMBL" id="GGG72355.1"/>
    </source>
</evidence>
<dbReference type="GO" id="GO:0016705">
    <property type="term" value="F:oxidoreductase activity, acting on paired donors, with incorporation or reduction of molecular oxygen"/>
    <property type="evidence" value="ECO:0007669"/>
    <property type="project" value="InterPro"/>
</dbReference>
<dbReference type="GO" id="GO:0004497">
    <property type="term" value="F:monooxygenase activity"/>
    <property type="evidence" value="ECO:0007669"/>
    <property type="project" value="UniProtKB-KW"/>
</dbReference>
<dbReference type="EMBL" id="BMJV01000004">
    <property type="protein sequence ID" value="GGG72355.1"/>
    <property type="molecule type" value="Genomic_DNA"/>
</dbReference>
<evidence type="ECO:0000256" key="6">
    <source>
        <dbReference type="ARBA" id="ARBA00023004"/>
    </source>
</evidence>
<protein>
    <submittedName>
        <fullName evidence="8">Cytochrome P450</fullName>
    </submittedName>
</protein>
<sequence>MRPGALPSDGAPDATLALLREGYRFIPDRCMRLGTDAFRTRLMGRKAVCLTGGRGIRLLYGADGLTRRGAMPPTVLRLLQDKGSVQQLDGAAHRHRKALFMAVLVEEDAAERLAEAFGRVWTARLCDEGEANVLAEASDTLAQVACEWAGFDQSISGDAALRKALVEMSARAGSVGPGTMAALLRRRRVERQLARALPGLPEGCPARRVATFEEDGAPLATKTAVVEILNLLRPIVAVGRYIAFLARTLAVEPEWQQTLSCADRVDIEQFCEEVRRQSPFFPMVGAMTTRKVSHEGLDLPSGQWVLADLWGTLQSQEAFPLPNQFHPGRQLSWRHPNEDFVPQGGGDAATTHRCPGERVTLALMTAAVRILCGRLSWDLPEQNLDVALNRMPAAPESGVLLSGIRRLDALS</sequence>
<keyword evidence="9" id="KW-1185">Reference proteome</keyword>
<dbReference type="GO" id="GO:0005506">
    <property type="term" value="F:iron ion binding"/>
    <property type="evidence" value="ECO:0007669"/>
    <property type="project" value="InterPro"/>
</dbReference>
<keyword evidence="3" id="KW-0349">Heme</keyword>
<dbReference type="CDD" id="cd11067">
    <property type="entry name" value="CYP152"/>
    <property type="match status" value="1"/>
</dbReference>
<dbReference type="PANTHER" id="PTHR24286">
    <property type="entry name" value="CYTOCHROME P450 26"/>
    <property type="match status" value="1"/>
</dbReference>
<keyword evidence="4" id="KW-0479">Metal-binding</keyword>
<dbReference type="RefSeq" id="WP_188790147.1">
    <property type="nucleotide sequence ID" value="NZ_BMJV01000004.1"/>
</dbReference>
<name>A0A8J2ZK09_9RHOB</name>
<dbReference type="GO" id="GO:0016125">
    <property type="term" value="P:sterol metabolic process"/>
    <property type="evidence" value="ECO:0007669"/>
    <property type="project" value="TreeGrafter"/>
</dbReference>
<reference evidence="8" key="2">
    <citation type="submission" date="2020-09" db="EMBL/GenBank/DDBJ databases">
        <authorList>
            <person name="Sun Q."/>
            <person name="Zhou Y."/>
        </authorList>
    </citation>
    <scope>NUCLEOTIDE SEQUENCE</scope>
    <source>
        <strain evidence="8">CGMCC 1.15762</strain>
    </source>
</reference>
<evidence type="ECO:0000256" key="3">
    <source>
        <dbReference type="ARBA" id="ARBA00022617"/>
    </source>
</evidence>
<dbReference type="SUPFAM" id="SSF48264">
    <property type="entry name" value="Cytochrome P450"/>
    <property type="match status" value="1"/>
</dbReference>
<dbReference type="PANTHER" id="PTHR24286:SF24">
    <property type="entry name" value="LANOSTEROL 14-ALPHA DEMETHYLASE"/>
    <property type="match status" value="1"/>
</dbReference>
<dbReference type="GO" id="GO:0020037">
    <property type="term" value="F:heme binding"/>
    <property type="evidence" value="ECO:0007669"/>
    <property type="project" value="InterPro"/>
</dbReference>
<accession>A0A8J2ZK09</accession>
<comment type="caution">
    <text evidence="8">The sequence shown here is derived from an EMBL/GenBank/DDBJ whole genome shotgun (WGS) entry which is preliminary data.</text>
</comment>
<proteinExistence type="inferred from homology"/>
<organism evidence="8 9">
    <name type="scientific">Salipiger pallidus</name>
    <dbReference type="NCBI Taxonomy" id="1775170"/>
    <lineage>
        <taxon>Bacteria</taxon>
        <taxon>Pseudomonadati</taxon>
        <taxon>Pseudomonadota</taxon>
        <taxon>Alphaproteobacteria</taxon>
        <taxon>Rhodobacterales</taxon>
        <taxon>Roseobacteraceae</taxon>
        <taxon>Salipiger</taxon>
    </lineage>
</organism>
<dbReference type="AlphaFoldDB" id="A0A8J2ZK09"/>
<evidence type="ECO:0000313" key="9">
    <source>
        <dbReference type="Proteomes" id="UP000617145"/>
    </source>
</evidence>
<evidence type="ECO:0000256" key="7">
    <source>
        <dbReference type="ARBA" id="ARBA00023033"/>
    </source>
</evidence>
<dbReference type="Proteomes" id="UP000617145">
    <property type="component" value="Unassembled WGS sequence"/>
</dbReference>
<comment type="similarity">
    <text evidence="2">Belongs to the cytochrome P450 family.</text>
</comment>
<reference evidence="8" key="1">
    <citation type="journal article" date="2014" name="Int. J. Syst. Evol. Microbiol.">
        <title>Complete genome sequence of Corynebacterium casei LMG S-19264T (=DSM 44701T), isolated from a smear-ripened cheese.</title>
        <authorList>
            <consortium name="US DOE Joint Genome Institute (JGI-PGF)"/>
            <person name="Walter F."/>
            <person name="Albersmeier A."/>
            <person name="Kalinowski J."/>
            <person name="Ruckert C."/>
        </authorList>
    </citation>
    <scope>NUCLEOTIDE SEQUENCE</scope>
    <source>
        <strain evidence="8">CGMCC 1.15762</strain>
    </source>
</reference>
<keyword evidence="7" id="KW-0503">Monooxygenase</keyword>
<comment type="cofactor">
    <cofactor evidence="1">
        <name>heme</name>
        <dbReference type="ChEBI" id="CHEBI:30413"/>
    </cofactor>
</comment>
<evidence type="ECO:0000256" key="2">
    <source>
        <dbReference type="ARBA" id="ARBA00010617"/>
    </source>
</evidence>
<dbReference type="InterPro" id="IPR036396">
    <property type="entry name" value="Cyt_P450_sf"/>
</dbReference>
<keyword evidence="6" id="KW-0408">Iron</keyword>
<evidence type="ECO:0000256" key="5">
    <source>
        <dbReference type="ARBA" id="ARBA00023002"/>
    </source>
</evidence>
<evidence type="ECO:0000256" key="1">
    <source>
        <dbReference type="ARBA" id="ARBA00001971"/>
    </source>
</evidence>